<feature type="chain" id="PRO_5045809171" evidence="1">
    <location>
        <begin position="28"/>
        <end position="192"/>
    </location>
</feature>
<proteinExistence type="predicted"/>
<dbReference type="Pfam" id="PF03413">
    <property type="entry name" value="PepSY"/>
    <property type="match status" value="2"/>
</dbReference>
<dbReference type="EMBL" id="JBHRSZ010000002">
    <property type="protein sequence ID" value="MFC3150249.1"/>
    <property type="molecule type" value="Genomic_DNA"/>
</dbReference>
<gene>
    <name evidence="3" type="ORF">ACFOEK_04355</name>
</gene>
<dbReference type="Gene3D" id="3.10.450.40">
    <property type="match status" value="1"/>
</dbReference>
<sequence length="192" mass="21504">MNRLMNKVSVLLISVPTMLATVSFSVAANADEAAELIHMKRSNLSIEPALVAISDKFPGQINEVELDDHKNQFVYEAEVVNLSEGKLHEVVYNPLTGMVELKETENISLLGFNRFDDEELKALKSMDAKQFSLLGQLAKVKQSHPGLVREVELENEKGVSYYKIKLMSPDGVRKKVILDTENGEMIPVMDRD</sequence>
<evidence type="ECO:0000313" key="4">
    <source>
        <dbReference type="Proteomes" id="UP001595476"/>
    </source>
</evidence>
<dbReference type="InterPro" id="IPR025711">
    <property type="entry name" value="PepSY"/>
</dbReference>
<keyword evidence="1" id="KW-0732">Signal</keyword>
<keyword evidence="4" id="KW-1185">Reference proteome</keyword>
<evidence type="ECO:0000256" key="1">
    <source>
        <dbReference type="SAM" id="SignalP"/>
    </source>
</evidence>
<comment type="caution">
    <text evidence="3">The sequence shown here is derived from an EMBL/GenBank/DDBJ whole genome shotgun (WGS) entry which is preliminary data.</text>
</comment>
<name>A0ABV7HC62_9GAMM</name>
<accession>A0ABV7HC62</accession>
<feature type="domain" description="PepSY" evidence="2">
    <location>
        <begin position="52"/>
        <end position="97"/>
    </location>
</feature>
<evidence type="ECO:0000313" key="3">
    <source>
        <dbReference type="EMBL" id="MFC3150249.1"/>
    </source>
</evidence>
<evidence type="ECO:0000259" key="2">
    <source>
        <dbReference type="Pfam" id="PF03413"/>
    </source>
</evidence>
<dbReference type="Proteomes" id="UP001595476">
    <property type="component" value="Unassembled WGS sequence"/>
</dbReference>
<feature type="signal peptide" evidence="1">
    <location>
        <begin position="1"/>
        <end position="27"/>
    </location>
</feature>
<reference evidence="4" key="1">
    <citation type="journal article" date="2019" name="Int. J. Syst. Evol. Microbiol.">
        <title>The Global Catalogue of Microorganisms (GCM) 10K type strain sequencing project: providing services to taxonomists for standard genome sequencing and annotation.</title>
        <authorList>
            <consortium name="The Broad Institute Genomics Platform"/>
            <consortium name="The Broad Institute Genome Sequencing Center for Infectious Disease"/>
            <person name="Wu L."/>
            <person name="Ma J."/>
        </authorList>
    </citation>
    <scope>NUCLEOTIDE SEQUENCE [LARGE SCALE GENOMIC DNA]</scope>
    <source>
        <strain evidence="4">KCTC 52438</strain>
    </source>
</reference>
<protein>
    <submittedName>
        <fullName evidence="3">PepSY domain-containing protein</fullName>
    </submittedName>
</protein>
<feature type="domain" description="PepSY" evidence="2">
    <location>
        <begin position="137"/>
        <end position="184"/>
    </location>
</feature>
<organism evidence="3 4">
    <name type="scientific">Litoribrevibacter euphylliae</name>
    <dbReference type="NCBI Taxonomy" id="1834034"/>
    <lineage>
        <taxon>Bacteria</taxon>
        <taxon>Pseudomonadati</taxon>
        <taxon>Pseudomonadota</taxon>
        <taxon>Gammaproteobacteria</taxon>
        <taxon>Oceanospirillales</taxon>
        <taxon>Oceanospirillaceae</taxon>
        <taxon>Litoribrevibacter</taxon>
    </lineage>
</organism>